<sequence>MKSMTGANAYATISVESAVLSASQSQLTTLLFEGALNALAQARLYIDDGNIKGKGPALSRAMNIIENGLKGPLLEWREDPLAAQLISLYDYMVFRLLQASLHNDAAAVSEAERLLKDITSGWKQSLQLPSGQEGSL</sequence>
<dbReference type="EMBL" id="JBHSUB010000006">
    <property type="protein sequence ID" value="MFC6377402.1"/>
    <property type="molecule type" value="Genomic_DNA"/>
</dbReference>
<gene>
    <name evidence="7" type="primary">fliS</name>
    <name evidence="7" type="ORF">ACFP9W_04750</name>
</gene>
<evidence type="ECO:0000256" key="5">
    <source>
        <dbReference type="ARBA" id="ARBA00023186"/>
    </source>
</evidence>
<dbReference type="InterPro" id="IPR003713">
    <property type="entry name" value="FliS"/>
</dbReference>
<reference evidence="8" key="1">
    <citation type="journal article" date="2019" name="Int. J. Syst. Evol. Microbiol.">
        <title>The Global Catalogue of Microorganisms (GCM) 10K type strain sequencing project: providing services to taxonomists for standard genome sequencing and annotation.</title>
        <authorList>
            <consortium name="The Broad Institute Genomics Platform"/>
            <consortium name="The Broad Institute Genome Sequencing Center for Infectious Disease"/>
            <person name="Wu L."/>
            <person name="Ma J."/>
        </authorList>
    </citation>
    <scope>NUCLEOTIDE SEQUENCE [LARGE SCALE GENOMIC DNA]</scope>
    <source>
        <strain evidence="8">CGMCC 1.18518</strain>
    </source>
</reference>
<evidence type="ECO:0000313" key="7">
    <source>
        <dbReference type="EMBL" id="MFC6377402.1"/>
    </source>
</evidence>
<keyword evidence="7" id="KW-0282">Flagellum</keyword>
<keyword evidence="4 6" id="KW-1005">Bacterial flagellum biogenesis</keyword>
<protein>
    <recommendedName>
        <fullName evidence="6">Flagellar secretion chaperone FliS</fullName>
    </recommendedName>
</protein>
<keyword evidence="8" id="KW-1185">Reference proteome</keyword>
<evidence type="ECO:0000256" key="6">
    <source>
        <dbReference type="PIRNR" id="PIRNR039090"/>
    </source>
</evidence>
<keyword evidence="7" id="KW-0966">Cell projection</keyword>
<organism evidence="7 8">
    <name type="scientific">Tatumella terrea</name>
    <dbReference type="NCBI Taxonomy" id="419007"/>
    <lineage>
        <taxon>Bacteria</taxon>
        <taxon>Pseudomonadati</taxon>
        <taxon>Pseudomonadota</taxon>
        <taxon>Gammaproteobacteria</taxon>
        <taxon>Enterobacterales</taxon>
        <taxon>Erwiniaceae</taxon>
        <taxon>Tatumella</taxon>
    </lineage>
</organism>
<dbReference type="PIRSF" id="PIRSF039090">
    <property type="entry name" value="Flis"/>
    <property type="match status" value="1"/>
</dbReference>
<evidence type="ECO:0000313" key="8">
    <source>
        <dbReference type="Proteomes" id="UP001596230"/>
    </source>
</evidence>
<proteinExistence type="inferred from homology"/>
<dbReference type="PANTHER" id="PTHR34773">
    <property type="entry name" value="FLAGELLAR SECRETION CHAPERONE FLIS"/>
    <property type="match status" value="1"/>
</dbReference>
<comment type="caution">
    <text evidence="7">The sequence shown here is derived from an EMBL/GenBank/DDBJ whole genome shotgun (WGS) entry which is preliminary data.</text>
</comment>
<comment type="subcellular location">
    <subcellularLocation>
        <location evidence="1 6">Cytoplasm</location>
        <location evidence="1 6">Cytosol</location>
    </subcellularLocation>
</comment>
<dbReference type="SUPFAM" id="SSF101116">
    <property type="entry name" value="Flagellar export chaperone FliS"/>
    <property type="match status" value="1"/>
</dbReference>
<evidence type="ECO:0000256" key="4">
    <source>
        <dbReference type="ARBA" id="ARBA00022795"/>
    </source>
</evidence>
<evidence type="ECO:0000256" key="1">
    <source>
        <dbReference type="ARBA" id="ARBA00004514"/>
    </source>
</evidence>
<evidence type="ECO:0000256" key="3">
    <source>
        <dbReference type="ARBA" id="ARBA00022490"/>
    </source>
</evidence>
<evidence type="ECO:0000256" key="2">
    <source>
        <dbReference type="ARBA" id="ARBA00008787"/>
    </source>
</evidence>
<name>A0ABW1VYI1_9GAMM</name>
<dbReference type="Gene3D" id="1.20.120.340">
    <property type="entry name" value="Flagellar protein FliS"/>
    <property type="match status" value="1"/>
</dbReference>
<accession>A0ABW1VYI1</accession>
<comment type="similarity">
    <text evidence="2 6">Belongs to the FliS family.</text>
</comment>
<dbReference type="RefSeq" id="WP_212712493.1">
    <property type="nucleotide sequence ID" value="NZ_JBHSUB010000006.1"/>
</dbReference>
<dbReference type="NCBIfam" id="TIGR00208">
    <property type="entry name" value="fliS"/>
    <property type="match status" value="1"/>
</dbReference>
<dbReference type="Pfam" id="PF02561">
    <property type="entry name" value="FliS"/>
    <property type="match status" value="1"/>
</dbReference>
<dbReference type="CDD" id="cd16098">
    <property type="entry name" value="FliS"/>
    <property type="match status" value="1"/>
</dbReference>
<keyword evidence="5" id="KW-0143">Chaperone</keyword>
<dbReference type="InterPro" id="IPR036584">
    <property type="entry name" value="FliS_sf"/>
</dbReference>
<keyword evidence="3 6" id="KW-0963">Cytoplasm</keyword>
<dbReference type="Proteomes" id="UP001596230">
    <property type="component" value="Unassembled WGS sequence"/>
</dbReference>
<dbReference type="PANTHER" id="PTHR34773:SF1">
    <property type="entry name" value="FLAGELLAR SECRETION CHAPERONE FLIS"/>
    <property type="match status" value="1"/>
</dbReference>
<keyword evidence="7" id="KW-0969">Cilium</keyword>